<evidence type="ECO:0000313" key="3">
    <source>
        <dbReference type="Proteomes" id="UP000464378"/>
    </source>
</evidence>
<feature type="compositionally biased region" description="Low complexity" evidence="1">
    <location>
        <begin position="37"/>
        <end position="56"/>
    </location>
</feature>
<dbReference type="KEGG" id="tim:GMBLW1_34670"/>
<dbReference type="PROSITE" id="PS51257">
    <property type="entry name" value="PROKAR_LIPOPROTEIN"/>
    <property type="match status" value="1"/>
</dbReference>
<reference evidence="2" key="1">
    <citation type="submission" date="2019-04" db="EMBL/GenBank/DDBJ databases">
        <authorList>
            <consortium name="Science for Life Laboratories"/>
        </authorList>
    </citation>
    <scope>NUCLEOTIDE SEQUENCE</scope>
    <source>
        <strain evidence="2">MBLW1</strain>
    </source>
</reference>
<name>A0A6C2YW37_9BACT</name>
<dbReference type="AlphaFoldDB" id="A0A6C2YW37"/>
<accession>A0A6C2YW37</accession>
<keyword evidence="3" id="KW-1185">Reference proteome</keyword>
<evidence type="ECO:0000313" key="2">
    <source>
        <dbReference type="EMBL" id="VIP05726.1"/>
    </source>
</evidence>
<feature type="region of interest" description="Disordered" evidence="1">
    <location>
        <begin position="37"/>
        <end position="148"/>
    </location>
</feature>
<dbReference type="EMBL" id="LR586016">
    <property type="protein sequence ID" value="VIP05726.1"/>
    <property type="molecule type" value="Genomic_DNA"/>
</dbReference>
<organism evidence="2">
    <name type="scientific">Tuwongella immobilis</name>
    <dbReference type="NCBI Taxonomy" id="692036"/>
    <lineage>
        <taxon>Bacteria</taxon>
        <taxon>Pseudomonadati</taxon>
        <taxon>Planctomycetota</taxon>
        <taxon>Planctomycetia</taxon>
        <taxon>Gemmatales</taxon>
        <taxon>Gemmataceae</taxon>
        <taxon>Tuwongella</taxon>
    </lineage>
</organism>
<dbReference type="Proteomes" id="UP000464378">
    <property type="component" value="Chromosome"/>
</dbReference>
<gene>
    <name evidence="2" type="ORF">GMBLW1_34670</name>
</gene>
<feature type="compositionally biased region" description="Low complexity" evidence="1">
    <location>
        <begin position="116"/>
        <end position="134"/>
    </location>
</feature>
<dbReference type="RefSeq" id="WP_162660911.1">
    <property type="nucleotide sequence ID" value="NZ_LR593887.1"/>
</dbReference>
<dbReference type="InParanoid" id="A0A6C2YW37"/>
<dbReference type="EMBL" id="LR593887">
    <property type="protein sequence ID" value="VTS08808.1"/>
    <property type="molecule type" value="Genomic_DNA"/>
</dbReference>
<sequence>MSISRIVQHRLTKSINLVLLGTPLALVGCERPIPTTSSVPTTAMSSSSGNSHSSGGTRPHSHGSGIPPVVFLPGLGGGLGGGLGAGAGRPVIDPNADPRSSPGGVPFAGGARPNQPGTSSPGSGAKPSGSSTRSGFGGVGSVFSGSSS</sequence>
<proteinExistence type="predicted"/>
<feature type="compositionally biased region" description="Gly residues" evidence="1">
    <location>
        <begin position="74"/>
        <end position="87"/>
    </location>
</feature>
<evidence type="ECO:0008006" key="4">
    <source>
        <dbReference type="Google" id="ProtNLM"/>
    </source>
</evidence>
<evidence type="ECO:0000256" key="1">
    <source>
        <dbReference type="SAM" id="MobiDB-lite"/>
    </source>
</evidence>
<protein>
    <recommendedName>
        <fullName evidence="4">Lipoprotein</fullName>
    </recommendedName>
</protein>